<dbReference type="InterPro" id="IPR014535">
    <property type="entry name" value="Hpre_diP_synt_I"/>
</dbReference>
<name>A0A1I1A4U3_9FIRM</name>
<protein>
    <submittedName>
        <fullName evidence="2">Heptaprenyl diphosphate synthase</fullName>
    </submittedName>
</protein>
<feature type="transmembrane region" description="Helical" evidence="1">
    <location>
        <begin position="103"/>
        <end position="128"/>
    </location>
</feature>
<evidence type="ECO:0000313" key="3">
    <source>
        <dbReference type="Proteomes" id="UP000198838"/>
    </source>
</evidence>
<keyword evidence="1" id="KW-1133">Transmembrane helix</keyword>
<feature type="transmembrane region" description="Helical" evidence="1">
    <location>
        <begin position="74"/>
        <end position="96"/>
    </location>
</feature>
<dbReference type="AlphaFoldDB" id="A0A1I1A4U3"/>
<reference evidence="2 3" key="1">
    <citation type="submission" date="2016-10" db="EMBL/GenBank/DDBJ databases">
        <authorList>
            <person name="de Groot N.N."/>
        </authorList>
    </citation>
    <scope>NUCLEOTIDE SEQUENCE [LARGE SCALE GENOMIC DNA]</scope>
    <source>
        <strain evidence="2 3">DSM 5522</strain>
    </source>
</reference>
<organism evidence="2 3">
    <name type="scientific">Acetitomaculum ruminis DSM 5522</name>
    <dbReference type="NCBI Taxonomy" id="1120918"/>
    <lineage>
        <taxon>Bacteria</taxon>
        <taxon>Bacillati</taxon>
        <taxon>Bacillota</taxon>
        <taxon>Clostridia</taxon>
        <taxon>Lachnospirales</taxon>
        <taxon>Lachnospiraceae</taxon>
        <taxon>Acetitomaculum</taxon>
    </lineage>
</organism>
<accession>A0A1I1A4U3</accession>
<dbReference type="Gene3D" id="1.10.1760.20">
    <property type="match status" value="1"/>
</dbReference>
<dbReference type="RefSeq" id="WP_092874192.1">
    <property type="nucleotide sequence ID" value="NZ_FOJY01000021.1"/>
</dbReference>
<keyword evidence="1" id="KW-0812">Transmembrane</keyword>
<feature type="transmembrane region" description="Helical" evidence="1">
    <location>
        <begin position="134"/>
        <end position="159"/>
    </location>
</feature>
<keyword evidence="1" id="KW-0472">Membrane</keyword>
<dbReference type="Proteomes" id="UP000198838">
    <property type="component" value="Unassembled WGS sequence"/>
</dbReference>
<dbReference type="PIRSF" id="PIRSF027391">
    <property type="entry name" value="Hpre_diP_synt_I"/>
    <property type="match status" value="1"/>
</dbReference>
<dbReference type="InterPro" id="IPR010898">
    <property type="entry name" value="Hpre_diP_synth_I"/>
</dbReference>
<keyword evidence="3" id="KW-1185">Reference proteome</keyword>
<proteinExistence type="predicted"/>
<sequence length="170" mass="18173">MNDYKTKKNALIGMLIALAFIFSYIESLIPFNFGVPGIKLGLANIVVLTALYVLGVKEAFILSIIRIILTGLTFTSLAAMLYSLAGGLLSFLLMMIAKKTDKFSIMGVSVLGGIGHNTGQIIMAILVLNTAGLIYYLPLLIISGLVTGTIIGIIGGMVVERVKNYGLNKE</sequence>
<dbReference type="EMBL" id="FOJY01000021">
    <property type="protein sequence ID" value="SFB33044.1"/>
    <property type="molecule type" value="Genomic_DNA"/>
</dbReference>
<dbReference type="OrthoDB" id="9799095at2"/>
<dbReference type="STRING" id="1120918.SAMN05216249_12131"/>
<gene>
    <name evidence="2" type="ORF">SAMN05216249_12131</name>
</gene>
<evidence type="ECO:0000256" key="1">
    <source>
        <dbReference type="SAM" id="Phobius"/>
    </source>
</evidence>
<feature type="transmembrane region" description="Helical" evidence="1">
    <location>
        <begin position="45"/>
        <end position="68"/>
    </location>
</feature>
<dbReference type="Pfam" id="PF07456">
    <property type="entry name" value="Hpre_diP_synt_I"/>
    <property type="match status" value="1"/>
</dbReference>
<feature type="transmembrane region" description="Helical" evidence="1">
    <location>
        <begin position="12"/>
        <end position="33"/>
    </location>
</feature>
<evidence type="ECO:0000313" key="2">
    <source>
        <dbReference type="EMBL" id="SFB33044.1"/>
    </source>
</evidence>